<dbReference type="SUPFAM" id="SSF46689">
    <property type="entry name" value="Homeodomain-like"/>
    <property type="match status" value="1"/>
</dbReference>
<comment type="caution">
    <text evidence="1">The sequence shown here is derived from an EMBL/GenBank/DDBJ whole genome shotgun (WGS) entry which is preliminary data.</text>
</comment>
<proteinExistence type="predicted"/>
<sequence>MKRRQYTAEFKKDTAYQIIIEGVAVKELSARLGVPISQLYRWKAEHIEEMEANNPAAAPSPKKMAAEIDELRKELAKSKRMNEILKKTVGFFSQD</sequence>
<dbReference type="InterPro" id="IPR002514">
    <property type="entry name" value="Transposase_8"/>
</dbReference>
<gene>
    <name evidence="1" type="ORF">QEH52_20155</name>
</gene>
<evidence type="ECO:0000313" key="2">
    <source>
        <dbReference type="Proteomes" id="UP001225316"/>
    </source>
</evidence>
<dbReference type="RefSeq" id="WP_308952761.1">
    <property type="nucleotide sequence ID" value="NZ_JARXHW010000228.1"/>
</dbReference>
<accession>A0ABU1B326</accession>
<keyword evidence="2" id="KW-1185">Reference proteome</keyword>
<dbReference type="Proteomes" id="UP001225316">
    <property type="component" value="Unassembled WGS sequence"/>
</dbReference>
<protein>
    <submittedName>
        <fullName evidence="1">Transposase</fullName>
    </submittedName>
</protein>
<organism evidence="1 2">
    <name type="scientific">Thalassobacterium maritimum</name>
    <dbReference type="NCBI Taxonomy" id="3041265"/>
    <lineage>
        <taxon>Bacteria</taxon>
        <taxon>Pseudomonadati</taxon>
        <taxon>Verrucomicrobiota</taxon>
        <taxon>Opitutia</taxon>
        <taxon>Puniceicoccales</taxon>
        <taxon>Coraliomargaritaceae</taxon>
        <taxon>Thalassobacterium</taxon>
    </lineage>
</organism>
<name>A0ABU1B326_9BACT</name>
<dbReference type="InterPro" id="IPR009057">
    <property type="entry name" value="Homeodomain-like_sf"/>
</dbReference>
<dbReference type="EMBL" id="JARXHW010000228">
    <property type="protein sequence ID" value="MDQ8209842.1"/>
    <property type="molecule type" value="Genomic_DNA"/>
</dbReference>
<dbReference type="Pfam" id="PF01527">
    <property type="entry name" value="HTH_Tnp_1"/>
    <property type="match status" value="1"/>
</dbReference>
<reference evidence="1 2" key="1">
    <citation type="submission" date="2023-04" db="EMBL/GenBank/DDBJ databases">
        <title>A novel bacteria isolated from coastal sediment.</title>
        <authorList>
            <person name="Liu X.-J."/>
            <person name="Du Z.-J."/>
        </authorList>
    </citation>
    <scope>NUCLEOTIDE SEQUENCE [LARGE SCALE GENOMIC DNA]</scope>
    <source>
        <strain evidence="1 2">SDUM461003</strain>
    </source>
</reference>
<evidence type="ECO:0000313" key="1">
    <source>
        <dbReference type="EMBL" id="MDQ8209842.1"/>
    </source>
</evidence>